<evidence type="ECO:0000256" key="1">
    <source>
        <dbReference type="SAM" id="MobiDB-lite"/>
    </source>
</evidence>
<proteinExistence type="predicted"/>
<evidence type="ECO:0000313" key="2">
    <source>
        <dbReference type="EMBL" id="ABV12621.1"/>
    </source>
</evidence>
<keyword evidence="3" id="KW-1185">Reference proteome</keyword>
<accession>A8AGK8</accession>
<dbReference type="Proteomes" id="UP000008148">
    <property type="component" value="Chromosome"/>
</dbReference>
<dbReference type="STRING" id="290338.CKO_01488"/>
<feature type="region of interest" description="Disordered" evidence="1">
    <location>
        <begin position="1"/>
        <end position="45"/>
    </location>
</feature>
<dbReference type="EMBL" id="CP000822">
    <property type="protein sequence ID" value="ABV12621.1"/>
    <property type="molecule type" value="Genomic_DNA"/>
</dbReference>
<dbReference type="HOGENOM" id="CLU_3197803_0_0_6"/>
<organism evidence="2 3">
    <name type="scientific">Citrobacter koseri (strain ATCC BAA-895 / CDC 4225-83 / SGSC4696)</name>
    <dbReference type="NCBI Taxonomy" id="290338"/>
    <lineage>
        <taxon>Bacteria</taxon>
        <taxon>Pseudomonadati</taxon>
        <taxon>Pseudomonadota</taxon>
        <taxon>Gammaproteobacteria</taxon>
        <taxon>Enterobacterales</taxon>
        <taxon>Enterobacteriaceae</taxon>
        <taxon>Citrobacter</taxon>
    </lineage>
</organism>
<sequence length="45" mass="5339">MYRPDKAFTPRRRHPAKRQLKLASGDQPRADHQQHRSANRACQRT</sequence>
<evidence type="ECO:0000313" key="3">
    <source>
        <dbReference type="Proteomes" id="UP000008148"/>
    </source>
</evidence>
<name>A8AGK8_CITK8</name>
<feature type="compositionally biased region" description="Basic residues" evidence="1">
    <location>
        <begin position="9"/>
        <end position="20"/>
    </location>
</feature>
<reference evidence="2 3" key="1">
    <citation type="submission" date="2007-08" db="EMBL/GenBank/DDBJ databases">
        <authorList>
            <consortium name="The Citrobacter koseri Genome Sequencing Project"/>
            <person name="McClelland M."/>
            <person name="Sanderson E.K."/>
            <person name="Porwollik S."/>
            <person name="Spieth J."/>
            <person name="Clifton W.S."/>
            <person name="Latreille P."/>
            <person name="Courtney L."/>
            <person name="Wang C."/>
            <person name="Pepin K."/>
            <person name="Bhonagiri V."/>
            <person name="Nash W."/>
            <person name="Johnson M."/>
            <person name="Thiruvilangam P."/>
            <person name="Wilson R."/>
        </authorList>
    </citation>
    <scope>NUCLEOTIDE SEQUENCE [LARGE SCALE GENOMIC DNA]</scope>
    <source>
        <strain evidence="3">ATCC BAA-895 / CDC 4225-83 / SGSC4696</strain>
    </source>
</reference>
<gene>
    <name evidence="2" type="ordered locus">CKO_01488</name>
</gene>
<protein>
    <submittedName>
        <fullName evidence="2">Uncharacterized protein</fullName>
    </submittedName>
</protein>
<dbReference type="KEGG" id="cko:CKO_01488"/>
<dbReference type="AlphaFoldDB" id="A8AGK8"/>